<accession>A0A9D5BXI6</accession>
<evidence type="ECO:0000313" key="3">
    <source>
        <dbReference type="Proteomes" id="UP001085076"/>
    </source>
</evidence>
<comment type="caution">
    <text evidence="2">The sequence shown here is derived from an EMBL/GenBank/DDBJ whole genome shotgun (WGS) entry which is preliminary data.</text>
</comment>
<dbReference type="PANTHER" id="PTHR34670:SF8">
    <property type="entry name" value="EXPRESSED PROTEIN"/>
    <property type="match status" value="1"/>
</dbReference>
<evidence type="ECO:0000313" key="2">
    <source>
        <dbReference type="EMBL" id="KAJ0962469.1"/>
    </source>
</evidence>
<dbReference type="EMBL" id="JAGGNH010000010">
    <property type="protein sequence ID" value="KAJ0962469.1"/>
    <property type="molecule type" value="Genomic_DNA"/>
</dbReference>
<sequence length="88" mass="9856">MEGLIPYVYRMIIQYRRSGGVRHLYGGLWLNESSSSSTSPSMAYMRLPGDSGRYMASDIQLFAPSSFSSPETTPMQSPLRPSTSRKRS</sequence>
<protein>
    <submittedName>
        <fullName evidence="2">Uncharacterized protein</fullName>
    </submittedName>
</protein>
<name>A0A9D5BXI6_9LILI</name>
<dbReference type="Proteomes" id="UP001085076">
    <property type="component" value="Miscellaneous, Linkage group lg10"/>
</dbReference>
<dbReference type="OrthoDB" id="691358at2759"/>
<reference evidence="2" key="1">
    <citation type="submission" date="2021-03" db="EMBL/GenBank/DDBJ databases">
        <authorList>
            <person name="Li Z."/>
            <person name="Yang C."/>
        </authorList>
    </citation>
    <scope>NUCLEOTIDE SEQUENCE</scope>
    <source>
        <strain evidence="2">Dzin_1.0</strain>
        <tissue evidence="2">Leaf</tissue>
    </source>
</reference>
<dbReference type="AlphaFoldDB" id="A0A9D5BXI6"/>
<feature type="compositionally biased region" description="Polar residues" evidence="1">
    <location>
        <begin position="64"/>
        <end position="82"/>
    </location>
</feature>
<keyword evidence="3" id="KW-1185">Reference proteome</keyword>
<reference evidence="2" key="2">
    <citation type="journal article" date="2022" name="Hortic Res">
        <title>The genome of Dioscorea zingiberensis sheds light on the biosynthesis, origin and evolution of the medicinally important diosgenin saponins.</title>
        <authorList>
            <person name="Li Y."/>
            <person name="Tan C."/>
            <person name="Li Z."/>
            <person name="Guo J."/>
            <person name="Li S."/>
            <person name="Chen X."/>
            <person name="Wang C."/>
            <person name="Dai X."/>
            <person name="Yang H."/>
            <person name="Song W."/>
            <person name="Hou L."/>
            <person name="Xu J."/>
            <person name="Tong Z."/>
            <person name="Xu A."/>
            <person name="Yuan X."/>
            <person name="Wang W."/>
            <person name="Yang Q."/>
            <person name="Chen L."/>
            <person name="Sun Z."/>
            <person name="Wang K."/>
            <person name="Pan B."/>
            <person name="Chen J."/>
            <person name="Bao Y."/>
            <person name="Liu F."/>
            <person name="Qi X."/>
            <person name="Gang D.R."/>
            <person name="Wen J."/>
            <person name="Li J."/>
        </authorList>
    </citation>
    <scope>NUCLEOTIDE SEQUENCE</scope>
    <source>
        <strain evidence="2">Dzin_1.0</strain>
    </source>
</reference>
<dbReference type="PANTHER" id="PTHR34670">
    <property type="entry name" value="EXPRESSED PROTEIN"/>
    <property type="match status" value="1"/>
</dbReference>
<gene>
    <name evidence="2" type="ORF">J5N97_030297</name>
</gene>
<proteinExistence type="predicted"/>
<evidence type="ECO:0000256" key="1">
    <source>
        <dbReference type="SAM" id="MobiDB-lite"/>
    </source>
</evidence>
<feature type="region of interest" description="Disordered" evidence="1">
    <location>
        <begin position="64"/>
        <end position="88"/>
    </location>
</feature>
<organism evidence="2 3">
    <name type="scientific">Dioscorea zingiberensis</name>
    <dbReference type="NCBI Taxonomy" id="325984"/>
    <lineage>
        <taxon>Eukaryota</taxon>
        <taxon>Viridiplantae</taxon>
        <taxon>Streptophyta</taxon>
        <taxon>Embryophyta</taxon>
        <taxon>Tracheophyta</taxon>
        <taxon>Spermatophyta</taxon>
        <taxon>Magnoliopsida</taxon>
        <taxon>Liliopsida</taxon>
        <taxon>Dioscoreales</taxon>
        <taxon>Dioscoreaceae</taxon>
        <taxon>Dioscorea</taxon>
    </lineage>
</organism>